<reference evidence="4" key="1">
    <citation type="submission" date="2025-08" db="UniProtKB">
        <authorList>
            <consortium name="RefSeq"/>
        </authorList>
    </citation>
    <scope>IDENTIFICATION</scope>
    <source>
        <tissue evidence="4">Testes</tissue>
    </source>
</reference>
<feature type="chain" id="PRO_5046057121" evidence="2">
    <location>
        <begin position="31"/>
        <end position="147"/>
    </location>
</feature>
<feature type="signal peptide" evidence="2">
    <location>
        <begin position="1"/>
        <end position="30"/>
    </location>
</feature>
<gene>
    <name evidence="4" type="primary">LOC102806014</name>
</gene>
<evidence type="ECO:0000313" key="3">
    <source>
        <dbReference type="Proteomes" id="UP000694865"/>
    </source>
</evidence>
<evidence type="ECO:0000313" key="4">
    <source>
        <dbReference type="RefSeq" id="XP_006820709.1"/>
    </source>
</evidence>
<protein>
    <submittedName>
        <fullName evidence="4">Uncharacterized protein LOC102806014</fullName>
    </submittedName>
</protein>
<keyword evidence="1" id="KW-1133">Transmembrane helix</keyword>
<name>A0ABM0ML18_SACKO</name>
<dbReference type="GeneID" id="102806014"/>
<dbReference type="Proteomes" id="UP000694865">
    <property type="component" value="Unplaced"/>
</dbReference>
<accession>A0ABM0ML18</accession>
<organism evidence="3 4">
    <name type="scientific">Saccoglossus kowalevskii</name>
    <name type="common">Acorn worm</name>
    <dbReference type="NCBI Taxonomy" id="10224"/>
    <lineage>
        <taxon>Eukaryota</taxon>
        <taxon>Metazoa</taxon>
        <taxon>Hemichordata</taxon>
        <taxon>Enteropneusta</taxon>
        <taxon>Harrimaniidae</taxon>
        <taxon>Saccoglossus</taxon>
    </lineage>
</organism>
<proteinExistence type="predicted"/>
<keyword evidence="1" id="KW-0472">Membrane</keyword>
<feature type="transmembrane region" description="Helical" evidence="1">
    <location>
        <begin position="122"/>
        <end position="145"/>
    </location>
</feature>
<keyword evidence="2" id="KW-0732">Signal</keyword>
<keyword evidence="1" id="KW-0812">Transmembrane</keyword>
<dbReference type="RefSeq" id="XP_006820709.1">
    <property type="nucleotide sequence ID" value="XM_006820646.1"/>
</dbReference>
<evidence type="ECO:0000256" key="2">
    <source>
        <dbReference type="SAM" id="SignalP"/>
    </source>
</evidence>
<keyword evidence="3" id="KW-1185">Reference proteome</keyword>
<evidence type="ECO:0000256" key="1">
    <source>
        <dbReference type="SAM" id="Phobius"/>
    </source>
</evidence>
<sequence>MGLICHLNRSLSYTCFILTVSALKCYYCNADGSAANSFDNCYNVYTCDDSDLPDGGPYEACTTYSYYTDKLYVLKGCYRSAINTDKYSYEYCLSEQMDVYCNTDHDTWNCLDCCKTDLCNNAMGVTMATFNLLGIVFGSVTYLLLFV</sequence>